<feature type="compositionally biased region" description="Basic and acidic residues" evidence="1">
    <location>
        <begin position="94"/>
        <end position="103"/>
    </location>
</feature>
<keyword evidence="2" id="KW-0812">Transmembrane</keyword>
<dbReference type="RefSeq" id="WP_319224236.1">
    <property type="nucleotide sequence ID" value="NZ_JARUMK010000001.1"/>
</dbReference>
<proteinExistence type="predicted"/>
<accession>A0ABU8A453</accession>
<gene>
    <name evidence="3" type="ORF">QBA37_18130</name>
</gene>
<sequence>MPHRSPGAAGGGAGARGETRRPPTGRRIRAAVGLALLGLAVVALVLLVPGLADAIQVAAAVVAAAVPIAVWAVGGSRAQSGGSVADPPGTEPEAPVRDSAVDR</sequence>
<reference evidence="3 4" key="1">
    <citation type="submission" date="2023-04" db="EMBL/GenBank/DDBJ databases">
        <title>Genomic diversity of scab-causing Streptomyces spp. in the province of Quebec, Canada.</title>
        <authorList>
            <person name="Biessy A."/>
            <person name="Cadieux M."/>
            <person name="Ciotola M."/>
            <person name="Filion M."/>
        </authorList>
    </citation>
    <scope>NUCLEOTIDE SEQUENCE [LARGE SCALE GENOMIC DNA]</scope>
    <source>
        <strain evidence="3 4">B21-103</strain>
    </source>
</reference>
<evidence type="ECO:0000313" key="4">
    <source>
        <dbReference type="Proteomes" id="UP001382181"/>
    </source>
</evidence>
<keyword evidence="4" id="KW-1185">Reference proteome</keyword>
<keyword evidence="2" id="KW-1133">Transmembrane helix</keyword>
<dbReference type="EMBL" id="JARUMK010000001">
    <property type="protein sequence ID" value="MEH0561147.1"/>
    <property type="molecule type" value="Genomic_DNA"/>
</dbReference>
<feature type="region of interest" description="Disordered" evidence="1">
    <location>
        <begin position="1"/>
        <end position="24"/>
    </location>
</feature>
<protein>
    <recommendedName>
        <fullName evidence="5">ATP-binding protein</fullName>
    </recommendedName>
</protein>
<evidence type="ECO:0008006" key="5">
    <source>
        <dbReference type="Google" id="ProtNLM"/>
    </source>
</evidence>
<feature type="transmembrane region" description="Helical" evidence="2">
    <location>
        <begin position="30"/>
        <end position="48"/>
    </location>
</feature>
<feature type="transmembrane region" description="Helical" evidence="2">
    <location>
        <begin position="54"/>
        <end position="73"/>
    </location>
</feature>
<evidence type="ECO:0000256" key="2">
    <source>
        <dbReference type="SAM" id="Phobius"/>
    </source>
</evidence>
<feature type="region of interest" description="Disordered" evidence="1">
    <location>
        <begin position="77"/>
        <end position="103"/>
    </location>
</feature>
<comment type="caution">
    <text evidence="3">The sequence shown here is derived from an EMBL/GenBank/DDBJ whole genome shotgun (WGS) entry which is preliminary data.</text>
</comment>
<keyword evidence="2" id="KW-0472">Membrane</keyword>
<evidence type="ECO:0000256" key="1">
    <source>
        <dbReference type="SAM" id="MobiDB-lite"/>
    </source>
</evidence>
<dbReference type="Proteomes" id="UP001382181">
    <property type="component" value="Unassembled WGS sequence"/>
</dbReference>
<evidence type="ECO:0000313" key="3">
    <source>
        <dbReference type="EMBL" id="MEH0561147.1"/>
    </source>
</evidence>
<organism evidence="3 4">
    <name type="scientific">Streptomyces silvae</name>
    <dbReference type="NCBI Taxonomy" id="2803812"/>
    <lineage>
        <taxon>Bacteria</taxon>
        <taxon>Bacillati</taxon>
        <taxon>Actinomycetota</taxon>
        <taxon>Actinomycetes</taxon>
        <taxon>Kitasatosporales</taxon>
        <taxon>Streptomycetaceae</taxon>
        <taxon>Streptomyces</taxon>
    </lineage>
</organism>
<name>A0ABU8A453_9ACTN</name>